<dbReference type="Pfam" id="PF00023">
    <property type="entry name" value="Ank"/>
    <property type="match status" value="1"/>
</dbReference>
<name>A0A6A6XDW8_9PLEO</name>
<reference evidence="4" key="1">
    <citation type="journal article" date="2020" name="Stud. Mycol.">
        <title>101 Dothideomycetes genomes: a test case for predicting lifestyles and emergence of pathogens.</title>
        <authorList>
            <person name="Haridas S."/>
            <person name="Albert R."/>
            <person name="Binder M."/>
            <person name="Bloem J."/>
            <person name="Labutti K."/>
            <person name="Salamov A."/>
            <person name="Andreopoulos B."/>
            <person name="Baker S."/>
            <person name="Barry K."/>
            <person name="Bills G."/>
            <person name="Bluhm B."/>
            <person name="Cannon C."/>
            <person name="Castanera R."/>
            <person name="Culley D."/>
            <person name="Daum C."/>
            <person name="Ezra D."/>
            <person name="Gonzalez J."/>
            <person name="Henrissat B."/>
            <person name="Kuo A."/>
            <person name="Liang C."/>
            <person name="Lipzen A."/>
            <person name="Lutzoni F."/>
            <person name="Magnuson J."/>
            <person name="Mondo S."/>
            <person name="Nolan M."/>
            <person name="Ohm R."/>
            <person name="Pangilinan J."/>
            <person name="Park H.-J."/>
            <person name="Ramirez L."/>
            <person name="Alfaro M."/>
            <person name="Sun H."/>
            <person name="Tritt A."/>
            <person name="Yoshinaga Y."/>
            <person name="Zwiers L.-H."/>
            <person name="Turgeon B."/>
            <person name="Goodwin S."/>
            <person name="Spatafora J."/>
            <person name="Crous P."/>
            <person name="Grigoriev I."/>
        </authorList>
    </citation>
    <scope>NUCLEOTIDE SEQUENCE</scope>
    <source>
        <strain evidence="4">CBS 109.77</strain>
    </source>
</reference>
<dbReference type="OrthoDB" id="539213at2759"/>
<evidence type="ECO:0000313" key="4">
    <source>
        <dbReference type="EMBL" id="KAF2793897.1"/>
    </source>
</evidence>
<accession>A0A6A6XDW8</accession>
<keyword evidence="1" id="KW-0677">Repeat</keyword>
<sequence length="87" mass="9443">DNEKNTPLHEAANNDHAGIATLLLDNGAEIDARGAASCTPLLNTAWKRSLAVMEVLYQRGADRVAIDRNDYHPILLAAVDSNMMDIV</sequence>
<dbReference type="PANTHER" id="PTHR24171">
    <property type="entry name" value="ANKYRIN REPEAT DOMAIN-CONTAINING PROTEIN 39-RELATED"/>
    <property type="match status" value="1"/>
</dbReference>
<evidence type="ECO:0000256" key="1">
    <source>
        <dbReference type="ARBA" id="ARBA00022737"/>
    </source>
</evidence>
<feature type="non-terminal residue" evidence="4">
    <location>
        <position position="1"/>
    </location>
</feature>
<evidence type="ECO:0000313" key="5">
    <source>
        <dbReference type="Proteomes" id="UP000799757"/>
    </source>
</evidence>
<organism evidence="4 5">
    <name type="scientific">Melanomma pulvis-pyrius CBS 109.77</name>
    <dbReference type="NCBI Taxonomy" id="1314802"/>
    <lineage>
        <taxon>Eukaryota</taxon>
        <taxon>Fungi</taxon>
        <taxon>Dikarya</taxon>
        <taxon>Ascomycota</taxon>
        <taxon>Pezizomycotina</taxon>
        <taxon>Dothideomycetes</taxon>
        <taxon>Pleosporomycetidae</taxon>
        <taxon>Pleosporales</taxon>
        <taxon>Melanommataceae</taxon>
        <taxon>Melanomma</taxon>
    </lineage>
</organism>
<dbReference type="AlphaFoldDB" id="A0A6A6XDW8"/>
<dbReference type="PROSITE" id="PS50297">
    <property type="entry name" value="ANK_REP_REGION"/>
    <property type="match status" value="1"/>
</dbReference>
<keyword evidence="2 3" id="KW-0040">ANK repeat</keyword>
<proteinExistence type="predicted"/>
<dbReference type="SMART" id="SM00248">
    <property type="entry name" value="ANK"/>
    <property type="match status" value="2"/>
</dbReference>
<evidence type="ECO:0000256" key="3">
    <source>
        <dbReference type="PROSITE-ProRule" id="PRU00023"/>
    </source>
</evidence>
<dbReference type="PROSITE" id="PS50088">
    <property type="entry name" value="ANK_REPEAT"/>
    <property type="match status" value="1"/>
</dbReference>
<feature type="non-terminal residue" evidence="4">
    <location>
        <position position="87"/>
    </location>
</feature>
<feature type="repeat" description="ANK" evidence="3">
    <location>
        <begin position="3"/>
        <end position="35"/>
    </location>
</feature>
<dbReference type="InterPro" id="IPR036770">
    <property type="entry name" value="Ankyrin_rpt-contain_sf"/>
</dbReference>
<dbReference type="Gene3D" id="1.25.40.20">
    <property type="entry name" value="Ankyrin repeat-containing domain"/>
    <property type="match status" value="1"/>
</dbReference>
<dbReference type="EMBL" id="MU001910">
    <property type="protein sequence ID" value="KAF2793897.1"/>
    <property type="molecule type" value="Genomic_DNA"/>
</dbReference>
<evidence type="ECO:0000256" key="2">
    <source>
        <dbReference type="ARBA" id="ARBA00023043"/>
    </source>
</evidence>
<dbReference type="Proteomes" id="UP000799757">
    <property type="component" value="Unassembled WGS sequence"/>
</dbReference>
<dbReference type="InterPro" id="IPR002110">
    <property type="entry name" value="Ankyrin_rpt"/>
</dbReference>
<dbReference type="SUPFAM" id="SSF48403">
    <property type="entry name" value="Ankyrin repeat"/>
    <property type="match status" value="1"/>
</dbReference>
<dbReference type="PANTHER" id="PTHR24171:SF9">
    <property type="entry name" value="ANKYRIN REPEAT DOMAIN-CONTAINING PROTEIN 39"/>
    <property type="match status" value="1"/>
</dbReference>
<keyword evidence="5" id="KW-1185">Reference proteome</keyword>
<gene>
    <name evidence="4" type="ORF">K505DRAFT_226954</name>
</gene>
<protein>
    <submittedName>
        <fullName evidence="4">Ankyrin repeat protein</fullName>
    </submittedName>
</protein>